<dbReference type="InterPro" id="IPR029058">
    <property type="entry name" value="AB_hydrolase_fold"/>
</dbReference>
<dbReference type="RefSeq" id="XP_006816471.1">
    <property type="nucleotide sequence ID" value="XM_006816408.1"/>
</dbReference>
<evidence type="ECO:0000256" key="1">
    <source>
        <dbReference type="ARBA" id="ARBA00022801"/>
    </source>
</evidence>
<organism evidence="3 4">
    <name type="scientific">Saccoglossus kowalevskii</name>
    <name type="common">Acorn worm</name>
    <dbReference type="NCBI Taxonomy" id="10224"/>
    <lineage>
        <taxon>Eukaryota</taxon>
        <taxon>Metazoa</taxon>
        <taxon>Hemichordata</taxon>
        <taxon>Enteropneusta</taxon>
        <taxon>Harrimaniidae</taxon>
        <taxon>Saccoglossus</taxon>
    </lineage>
</organism>
<dbReference type="Pfam" id="PF07859">
    <property type="entry name" value="Abhydrolase_3"/>
    <property type="match status" value="1"/>
</dbReference>
<sequence length="190" mass="21749">MDRRDWRILSYRRAPEHPFPIPLQDVVKATLWFLQHSKNYNVDPHRIVVVGDSAGGNMAAATASLLTFNEEYKQLSLPELKFQGLIYPCLQSIDFLTPSYQQNKKYFRSKSTYDEFKQRAYTPPNDSDFGDLEISAHLESYILNPFFAPLMASTVKGLPLAYIVTAEFDVLRDDGIFYAKKLEDGNVPVT</sequence>
<dbReference type="Gene3D" id="3.40.50.1820">
    <property type="entry name" value="alpha/beta hydrolase"/>
    <property type="match status" value="1"/>
</dbReference>
<protein>
    <submittedName>
        <fullName evidence="4">Arylacetamide deacetylase-like</fullName>
    </submittedName>
</protein>
<dbReference type="Proteomes" id="UP000694865">
    <property type="component" value="Unplaced"/>
</dbReference>
<dbReference type="PANTHER" id="PTHR48081:SF8">
    <property type="entry name" value="ALPHA_BETA HYDROLASE FOLD-3 DOMAIN-CONTAINING PROTEIN-RELATED"/>
    <property type="match status" value="1"/>
</dbReference>
<feature type="domain" description="Alpha/beta hydrolase fold-3" evidence="2">
    <location>
        <begin position="10"/>
        <end position="190"/>
    </location>
</feature>
<evidence type="ECO:0000313" key="4">
    <source>
        <dbReference type="RefSeq" id="XP_006816471.1"/>
    </source>
</evidence>
<evidence type="ECO:0000313" key="3">
    <source>
        <dbReference type="Proteomes" id="UP000694865"/>
    </source>
</evidence>
<accession>A0ABM0M8Y0</accession>
<gene>
    <name evidence="4" type="primary">LOC100376670</name>
</gene>
<reference evidence="4" key="1">
    <citation type="submission" date="2025-08" db="UniProtKB">
        <authorList>
            <consortium name="RefSeq"/>
        </authorList>
    </citation>
    <scope>IDENTIFICATION</scope>
    <source>
        <tissue evidence="4">Testes</tissue>
    </source>
</reference>
<dbReference type="SUPFAM" id="SSF53474">
    <property type="entry name" value="alpha/beta-Hydrolases"/>
    <property type="match status" value="1"/>
</dbReference>
<dbReference type="GeneID" id="100376670"/>
<evidence type="ECO:0000259" key="2">
    <source>
        <dbReference type="Pfam" id="PF07859"/>
    </source>
</evidence>
<proteinExistence type="predicted"/>
<dbReference type="InterPro" id="IPR013094">
    <property type="entry name" value="AB_hydrolase_3"/>
</dbReference>
<keyword evidence="3" id="KW-1185">Reference proteome</keyword>
<keyword evidence="1" id="KW-0378">Hydrolase</keyword>
<dbReference type="InterPro" id="IPR050300">
    <property type="entry name" value="GDXG_lipolytic_enzyme"/>
</dbReference>
<name>A0ABM0M8Y0_SACKO</name>
<dbReference type="PANTHER" id="PTHR48081">
    <property type="entry name" value="AB HYDROLASE SUPERFAMILY PROTEIN C4A8.06C"/>
    <property type="match status" value="1"/>
</dbReference>